<dbReference type="RefSeq" id="XP_007408247.1">
    <property type="nucleotide sequence ID" value="XM_007408185.1"/>
</dbReference>
<evidence type="ECO:0000313" key="3">
    <source>
        <dbReference type="Proteomes" id="UP000001072"/>
    </source>
</evidence>
<dbReference type="AlphaFoldDB" id="F4RGF4"/>
<dbReference type="KEGG" id="mlr:MELLADRAFT_84675"/>
<organism evidence="3">
    <name type="scientific">Melampsora larici-populina (strain 98AG31 / pathotype 3-4-7)</name>
    <name type="common">Poplar leaf rust fungus</name>
    <dbReference type="NCBI Taxonomy" id="747676"/>
    <lineage>
        <taxon>Eukaryota</taxon>
        <taxon>Fungi</taxon>
        <taxon>Dikarya</taxon>
        <taxon>Basidiomycota</taxon>
        <taxon>Pucciniomycotina</taxon>
        <taxon>Pucciniomycetes</taxon>
        <taxon>Pucciniales</taxon>
        <taxon>Melampsoraceae</taxon>
        <taxon>Melampsora</taxon>
    </lineage>
</organism>
<feature type="compositionally biased region" description="Basic and acidic residues" evidence="1">
    <location>
        <begin position="88"/>
        <end position="125"/>
    </location>
</feature>
<reference evidence="3" key="1">
    <citation type="journal article" date="2011" name="Proc. Natl. Acad. Sci. U.S.A.">
        <title>Obligate biotrophy features unraveled by the genomic analysis of rust fungi.</title>
        <authorList>
            <person name="Duplessis S."/>
            <person name="Cuomo C.A."/>
            <person name="Lin Y.-C."/>
            <person name="Aerts A."/>
            <person name="Tisserant E."/>
            <person name="Veneault-Fourrey C."/>
            <person name="Joly D.L."/>
            <person name="Hacquard S."/>
            <person name="Amselem J."/>
            <person name="Cantarel B.L."/>
            <person name="Chiu R."/>
            <person name="Coutinho P.M."/>
            <person name="Feau N."/>
            <person name="Field M."/>
            <person name="Frey P."/>
            <person name="Gelhaye E."/>
            <person name="Goldberg J."/>
            <person name="Grabherr M.G."/>
            <person name="Kodira C.D."/>
            <person name="Kohler A."/>
            <person name="Kuees U."/>
            <person name="Lindquist E.A."/>
            <person name="Lucas S.M."/>
            <person name="Mago R."/>
            <person name="Mauceli E."/>
            <person name="Morin E."/>
            <person name="Murat C."/>
            <person name="Pangilinan J.L."/>
            <person name="Park R."/>
            <person name="Pearson M."/>
            <person name="Quesneville H."/>
            <person name="Rouhier N."/>
            <person name="Sakthikumar S."/>
            <person name="Salamov A.A."/>
            <person name="Schmutz J."/>
            <person name="Selles B."/>
            <person name="Shapiro H."/>
            <person name="Tanguay P."/>
            <person name="Tuskan G.A."/>
            <person name="Henrissat B."/>
            <person name="Van de Peer Y."/>
            <person name="Rouze P."/>
            <person name="Ellis J.G."/>
            <person name="Dodds P.N."/>
            <person name="Schein J.E."/>
            <person name="Zhong S."/>
            <person name="Hamelin R.C."/>
            <person name="Grigoriev I.V."/>
            <person name="Szabo L.J."/>
            <person name="Martin F."/>
        </authorList>
    </citation>
    <scope>NUCLEOTIDE SEQUENCE [LARGE SCALE GENOMIC DNA]</scope>
    <source>
        <strain evidence="3">98AG31 / pathotype 3-4-7</strain>
    </source>
</reference>
<feature type="region of interest" description="Disordered" evidence="1">
    <location>
        <begin position="1"/>
        <end position="177"/>
    </location>
</feature>
<keyword evidence="3" id="KW-1185">Reference proteome</keyword>
<dbReference type="HOGENOM" id="CLU_1518194_0_0_1"/>
<accession>F4RGF4</accession>
<evidence type="ECO:0000313" key="2">
    <source>
        <dbReference type="EMBL" id="EGG08661.1"/>
    </source>
</evidence>
<feature type="compositionally biased region" description="Low complexity" evidence="1">
    <location>
        <begin position="126"/>
        <end position="150"/>
    </location>
</feature>
<dbReference type="InParanoid" id="F4RGF4"/>
<evidence type="ECO:0000256" key="1">
    <source>
        <dbReference type="SAM" id="MobiDB-lite"/>
    </source>
</evidence>
<gene>
    <name evidence="2" type="ORF">MELLADRAFT_84675</name>
</gene>
<dbReference type="EMBL" id="GL883100">
    <property type="protein sequence ID" value="EGG08661.1"/>
    <property type="molecule type" value="Genomic_DNA"/>
</dbReference>
<feature type="compositionally biased region" description="Basic and acidic residues" evidence="1">
    <location>
        <begin position="47"/>
        <end position="75"/>
    </location>
</feature>
<protein>
    <submittedName>
        <fullName evidence="2">Uncharacterized protein</fullName>
    </submittedName>
</protein>
<proteinExistence type="predicted"/>
<name>F4RGF4_MELLP</name>
<dbReference type="GeneID" id="18933571"/>
<sequence length="177" mass="18704">MSTAEKRAIRAARRVRGEVPAEDAQQGLAAPANPARSVQPASIDGQELGHDGLAEGADEDRNTDKQEDKEDDRGGQADIIDLIGAESKSQDSHEEQHANDGRHKGDGFEREDVRGEEQDEPDHPSDSTSDSSDSSSSSSDSSDASSTSSEEGSDEDGSDTTSSSSEIPIPHPSLFPD</sequence>
<dbReference type="Proteomes" id="UP000001072">
    <property type="component" value="Unassembled WGS sequence"/>
</dbReference>
<dbReference type="VEuPathDB" id="FungiDB:MELLADRAFT_84675"/>